<gene>
    <name evidence="3" type="ORF">FSB_LOCUS41380</name>
</gene>
<feature type="region of interest" description="Disordered" evidence="2">
    <location>
        <begin position="71"/>
        <end position="94"/>
    </location>
</feature>
<accession>A0A2N9HNG6</accession>
<organism evidence="3">
    <name type="scientific">Fagus sylvatica</name>
    <name type="common">Beechnut</name>
    <dbReference type="NCBI Taxonomy" id="28930"/>
    <lineage>
        <taxon>Eukaryota</taxon>
        <taxon>Viridiplantae</taxon>
        <taxon>Streptophyta</taxon>
        <taxon>Embryophyta</taxon>
        <taxon>Tracheophyta</taxon>
        <taxon>Spermatophyta</taxon>
        <taxon>Magnoliopsida</taxon>
        <taxon>eudicotyledons</taxon>
        <taxon>Gunneridae</taxon>
        <taxon>Pentapetalae</taxon>
        <taxon>rosids</taxon>
        <taxon>fabids</taxon>
        <taxon>Fagales</taxon>
        <taxon>Fagaceae</taxon>
        <taxon>Fagus</taxon>
    </lineage>
</organism>
<keyword evidence="1" id="KW-0175">Coiled coil</keyword>
<reference evidence="3" key="1">
    <citation type="submission" date="2018-02" db="EMBL/GenBank/DDBJ databases">
        <authorList>
            <person name="Cohen D.B."/>
            <person name="Kent A.D."/>
        </authorList>
    </citation>
    <scope>NUCLEOTIDE SEQUENCE</scope>
</reference>
<proteinExistence type="predicted"/>
<protein>
    <submittedName>
        <fullName evidence="3">Uncharacterized protein</fullName>
    </submittedName>
</protein>
<dbReference type="EMBL" id="OIVN01003779">
    <property type="protein sequence ID" value="SPD13498.1"/>
    <property type="molecule type" value="Genomic_DNA"/>
</dbReference>
<dbReference type="AlphaFoldDB" id="A0A2N9HNG6"/>
<name>A0A2N9HNG6_FAGSY</name>
<evidence type="ECO:0000256" key="1">
    <source>
        <dbReference type="SAM" id="Coils"/>
    </source>
</evidence>
<sequence>MVQETRAGVPIWVLSDNVQKLQQQIDEHENSLGLINTKLDKLDRLEANFVTLQAWLEERQPRIQPELVQPQAQLRQGEQTPTNQAQVNVNKARC</sequence>
<evidence type="ECO:0000256" key="2">
    <source>
        <dbReference type="SAM" id="MobiDB-lite"/>
    </source>
</evidence>
<evidence type="ECO:0000313" key="3">
    <source>
        <dbReference type="EMBL" id="SPD13498.1"/>
    </source>
</evidence>
<feature type="coiled-coil region" evidence="1">
    <location>
        <begin position="11"/>
        <end position="38"/>
    </location>
</feature>